<protein>
    <submittedName>
        <fullName evidence="2">Polymerase beta domain protein region protein</fullName>
    </submittedName>
</protein>
<dbReference type="AlphaFoldDB" id="A0A0G0WSY6"/>
<comment type="caution">
    <text evidence="2">The sequence shown here is derived from an EMBL/GenBank/DDBJ whole genome shotgun (WGS) entry which is preliminary data.</text>
</comment>
<feature type="domain" description="Polymerase nucleotidyl transferase" evidence="1">
    <location>
        <begin position="22"/>
        <end position="69"/>
    </location>
</feature>
<accession>A0A0G0WSY6</accession>
<sequence length="149" mass="16682">MDRTKIKKEIIEIASNYKNVLEKAGIPVVHLLLFGSYAKGNARLDSDIDIAVISDSFGKDEIEESGKCIIFIVIPVAEILLLRSTRRGRWKNSHLTLRISPLQNYYFGEGSGVRVSTPSLRATPEVWEYSAAKITTKILFFKPARNANA</sequence>
<reference evidence="2 3" key="1">
    <citation type="journal article" date="2015" name="Nature">
        <title>rRNA introns, odd ribosomes, and small enigmatic genomes across a large radiation of phyla.</title>
        <authorList>
            <person name="Brown C.T."/>
            <person name="Hug L.A."/>
            <person name="Thomas B.C."/>
            <person name="Sharon I."/>
            <person name="Castelle C.J."/>
            <person name="Singh A."/>
            <person name="Wilkins M.J."/>
            <person name="Williams K.H."/>
            <person name="Banfield J.F."/>
        </authorList>
    </citation>
    <scope>NUCLEOTIDE SEQUENCE [LARGE SCALE GENOMIC DNA]</scope>
</reference>
<dbReference type="PANTHER" id="PTHR43449">
    <property type="entry name" value="NUCLEOTIDYLTRANSFERASE"/>
    <property type="match status" value="1"/>
</dbReference>
<dbReference type="InterPro" id="IPR043519">
    <property type="entry name" value="NT_sf"/>
</dbReference>
<dbReference type="GO" id="GO:0016779">
    <property type="term" value="F:nucleotidyltransferase activity"/>
    <property type="evidence" value="ECO:0007669"/>
    <property type="project" value="InterPro"/>
</dbReference>
<dbReference type="Proteomes" id="UP000034749">
    <property type="component" value="Unassembled WGS sequence"/>
</dbReference>
<evidence type="ECO:0000259" key="1">
    <source>
        <dbReference type="Pfam" id="PF01909"/>
    </source>
</evidence>
<dbReference type="CDD" id="cd05403">
    <property type="entry name" value="NT_KNTase_like"/>
    <property type="match status" value="1"/>
</dbReference>
<gene>
    <name evidence="2" type="ORF">UU24_C0034G0011</name>
</gene>
<dbReference type="PANTHER" id="PTHR43449:SF1">
    <property type="entry name" value="POLYMERASE BETA NUCLEOTIDYLTRANSFERASE DOMAIN-CONTAINING PROTEIN"/>
    <property type="match status" value="1"/>
</dbReference>
<organism evidence="2 3">
    <name type="scientific">Candidatus Nomurabacteria bacterium GW2011_GWA2_40_9</name>
    <dbReference type="NCBI Taxonomy" id="1618734"/>
    <lineage>
        <taxon>Bacteria</taxon>
        <taxon>Candidatus Nomuraibacteriota</taxon>
    </lineage>
</organism>
<proteinExistence type="predicted"/>
<dbReference type="EMBL" id="LBZW01000034">
    <property type="protein sequence ID" value="KKR78517.1"/>
    <property type="molecule type" value="Genomic_DNA"/>
</dbReference>
<evidence type="ECO:0000313" key="2">
    <source>
        <dbReference type="EMBL" id="KKR78517.1"/>
    </source>
</evidence>
<dbReference type="SUPFAM" id="SSF81301">
    <property type="entry name" value="Nucleotidyltransferase"/>
    <property type="match status" value="1"/>
</dbReference>
<dbReference type="Pfam" id="PF01909">
    <property type="entry name" value="NTP_transf_2"/>
    <property type="match status" value="1"/>
</dbReference>
<dbReference type="InterPro" id="IPR002934">
    <property type="entry name" value="Polymerase_NTP_transf_dom"/>
</dbReference>
<dbReference type="Gene3D" id="3.30.460.10">
    <property type="entry name" value="Beta Polymerase, domain 2"/>
    <property type="match status" value="1"/>
</dbReference>
<name>A0A0G0WSY6_9BACT</name>
<evidence type="ECO:0000313" key="3">
    <source>
        <dbReference type="Proteomes" id="UP000034749"/>
    </source>
</evidence>